<proteinExistence type="predicted"/>
<dbReference type="Proteomes" id="UP000327118">
    <property type="component" value="Unassembled WGS sequence"/>
</dbReference>
<dbReference type="EMBL" id="ML739060">
    <property type="protein sequence ID" value="KAE8355055.1"/>
    <property type="molecule type" value="Genomic_DNA"/>
</dbReference>
<reference evidence="2" key="1">
    <citation type="submission" date="2019-04" db="EMBL/GenBank/DDBJ databases">
        <title>Friends and foes A comparative genomics studyof 23 Aspergillus species from section Flavi.</title>
        <authorList>
            <consortium name="DOE Joint Genome Institute"/>
            <person name="Kjaerbolling I."/>
            <person name="Vesth T."/>
            <person name="Frisvad J.C."/>
            <person name="Nybo J.L."/>
            <person name="Theobald S."/>
            <person name="Kildgaard S."/>
            <person name="Isbrandt T."/>
            <person name="Kuo A."/>
            <person name="Sato A."/>
            <person name="Lyhne E.K."/>
            <person name="Kogle M.E."/>
            <person name="Wiebenga A."/>
            <person name="Kun R.S."/>
            <person name="Lubbers R.J."/>
            <person name="Makela M.R."/>
            <person name="Barry K."/>
            <person name="Chovatia M."/>
            <person name="Clum A."/>
            <person name="Daum C."/>
            <person name="Haridas S."/>
            <person name="He G."/>
            <person name="LaButti K."/>
            <person name="Lipzen A."/>
            <person name="Mondo S."/>
            <person name="Riley R."/>
            <person name="Salamov A."/>
            <person name="Simmons B.A."/>
            <person name="Magnuson J.K."/>
            <person name="Henrissat B."/>
            <person name="Mortensen U.H."/>
            <person name="Larsen T.O."/>
            <person name="Devries R.P."/>
            <person name="Grigoriev I.V."/>
            <person name="Machida M."/>
            <person name="Baker S.E."/>
            <person name="Andersen M.R."/>
        </authorList>
    </citation>
    <scope>NUCLEOTIDE SEQUENCE [LARGE SCALE GENOMIC DNA]</scope>
    <source>
        <strain evidence="2">CBS 553.77</strain>
    </source>
</reference>
<organism evidence="1 2">
    <name type="scientific">Aspergillus coremiiformis</name>
    <dbReference type="NCBI Taxonomy" id="138285"/>
    <lineage>
        <taxon>Eukaryota</taxon>
        <taxon>Fungi</taxon>
        <taxon>Dikarya</taxon>
        <taxon>Ascomycota</taxon>
        <taxon>Pezizomycotina</taxon>
        <taxon>Eurotiomycetes</taxon>
        <taxon>Eurotiomycetidae</taxon>
        <taxon>Eurotiales</taxon>
        <taxon>Aspergillaceae</taxon>
        <taxon>Aspergillus</taxon>
        <taxon>Aspergillus subgen. Circumdati</taxon>
    </lineage>
</organism>
<accession>A0A5N6ZBR4</accession>
<name>A0A5N6ZBR4_9EURO</name>
<keyword evidence="2" id="KW-1185">Reference proteome</keyword>
<dbReference type="AlphaFoldDB" id="A0A5N6ZBR4"/>
<evidence type="ECO:0000313" key="1">
    <source>
        <dbReference type="EMBL" id="KAE8355055.1"/>
    </source>
</evidence>
<sequence>MISSQLFVISITDIHPKTQSSSFLFLHLLSIMGGFRVEQGWISHHLLVPLCVIISHIFLSHVHWEQ</sequence>
<gene>
    <name evidence="1" type="ORF">BDV28DRAFT_129823</name>
</gene>
<evidence type="ECO:0000313" key="2">
    <source>
        <dbReference type="Proteomes" id="UP000327118"/>
    </source>
</evidence>
<protein>
    <submittedName>
        <fullName evidence="1">Uncharacterized protein</fullName>
    </submittedName>
</protein>